<keyword evidence="1" id="KW-0812">Transmembrane</keyword>
<feature type="transmembrane region" description="Helical" evidence="1">
    <location>
        <begin position="106"/>
        <end position="124"/>
    </location>
</feature>
<evidence type="ECO:0000313" key="3">
    <source>
        <dbReference type="Proteomes" id="UP000067711"/>
    </source>
</evidence>
<dbReference type="RefSeq" id="WP_066493889.1">
    <property type="nucleotide sequence ID" value="NZ_CP013389.1"/>
</dbReference>
<evidence type="ECO:0000313" key="2">
    <source>
        <dbReference type="EMBL" id="AOJ10059.1"/>
    </source>
</evidence>
<keyword evidence="1" id="KW-0472">Membrane</keyword>
<sequence>MQFVDICIEFPSGILIADCGTYDAELSMVYVSSRVRALLAAMQESESPPEITASWDGYEAELIHSAGDRFAVVSVVPPDSSLQSRLGARLVRASWSRDQRQQFGRYLHTLSAAALAGAVGLWHSTSSWELAEVFNVAILVLFSMVSFLAGMDSMNGD</sequence>
<keyword evidence="1" id="KW-1133">Transmembrane helix</keyword>
<organism evidence="2 3">
    <name type="scientific">Burkholderia mayonis</name>
    <dbReference type="NCBI Taxonomy" id="1385591"/>
    <lineage>
        <taxon>Bacteria</taxon>
        <taxon>Pseudomonadati</taxon>
        <taxon>Pseudomonadota</taxon>
        <taxon>Betaproteobacteria</taxon>
        <taxon>Burkholderiales</taxon>
        <taxon>Burkholderiaceae</taxon>
        <taxon>Burkholderia</taxon>
        <taxon>pseudomallei group</taxon>
    </lineage>
</organism>
<dbReference type="EMBL" id="CP013389">
    <property type="protein sequence ID" value="AOJ10059.1"/>
    <property type="molecule type" value="Genomic_DNA"/>
</dbReference>
<feature type="transmembrane region" description="Helical" evidence="1">
    <location>
        <begin position="130"/>
        <end position="151"/>
    </location>
</feature>
<dbReference type="AlphaFoldDB" id="A0A1B4G2A1"/>
<proteinExistence type="predicted"/>
<protein>
    <submittedName>
        <fullName evidence="2">Uncharacterized protein</fullName>
    </submittedName>
</protein>
<gene>
    <name evidence="2" type="ORF">WS71_22700</name>
</gene>
<reference evidence="2 3" key="1">
    <citation type="submission" date="2015-12" db="EMBL/GenBank/DDBJ databases">
        <title>Diversity of Burkholderia near neighbor genomes.</title>
        <authorList>
            <person name="Sahl J."/>
            <person name="Wagner D."/>
            <person name="Keim P."/>
        </authorList>
    </citation>
    <scope>NUCLEOTIDE SEQUENCE [LARGE SCALE GENOMIC DNA]</scope>
    <source>
        <strain evidence="2 3">BDU8</strain>
    </source>
</reference>
<dbReference type="Proteomes" id="UP000067711">
    <property type="component" value="Chromosome 1"/>
</dbReference>
<name>A0A1B4G2A1_9BURK</name>
<evidence type="ECO:0000256" key="1">
    <source>
        <dbReference type="SAM" id="Phobius"/>
    </source>
</evidence>
<accession>A0A1B4G2A1</accession>